<evidence type="ECO:0008006" key="6">
    <source>
        <dbReference type="Google" id="ProtNLM"/>
    </source>
</evidence>
<dbReference type="InterPro" id="IPR006311">
    <property type="entry name" value="TAT_signal"/>
</dbReference>
<organism evidence="4 5">
    <name type="scientific">Longispora fulva</name>
    <dbReference type="NCBI Taxonomy" id="619741"/>
    <lineage>
        <taxon>Bacteria</taxon>
        <taxon>Bacillati</taxon>
        <taxon>Actinomycetota</taxon>
        <taxon>Actinomycetes</taxon>
        <taxon>Micromonosporales</taxon>
        <taxon>Micromonosporaceae</taxon>
        <taxon>Longispora</taxon>
    </lineage>
</organism>
<dbReference type="SMART" id="SM00644">
    <property type="entry name" value="Ami_2"/>
    <property type="match status" value="1"/>
</dbReference>
<dbReference type="PANTHER" id="PTHR11022">
    <property type="entry name" value="PEPTIDOGLYCAN RECOGNITION PROTEIN"/>
    <property type="match status" value="1"/>
</dbReference>
<evidence type="ECO:0000259" key="3">
    <source>
        <dbReference type="SMART" id="SM00701"/>
    </source>
</evidence>
<protein>
    <recommendedName>
        <fullName evidence="6">N-acetylmuramoyl-L-alanine amidase</fullName>
    </recommendedName>
</protein>
<comment type="similarity">
    <text evidence="1">Belongs to the N-acetylmuramoyl-L-alanine amidase 2 family.</text>
</comment>
<proteinExistence type="inferred from homology"/>
<dbReference type="InterPro" id="IPR015510">
    <property type="entry name" value="PGRP"/>
</dbReference>
<dbReference type="GO" id="GO:0008270">
    <property type="term" value="F:zinc ion binding"/>
    <property type="evidence" value="ECO:0007669"/>
    <property type="project" value="InterPro"/>
</dbReference>
<dbReference type="Gene3D" id="3.40.80.10">
    <property type="entry name" value="Peptidoglycan recognition protein-like"/>
    <property type="match status" value="1"/>
</dbReference>
<evidence type="ECO:0000259" key="2">
    <source>
        <dbReference type="SMART" id="SM00644"/>
    </source>
</evidence>
<dbReference type="SUPFAM" id="SSF55846">
    <property type="entry name" value="N-acetylmuramoyl-L-alanine amidase-like"/>
    <property type="match status" value="1"/>
</dbReference>
<keyword evidence="5" id="KW-1185">Reference proteome</keyword>
<dbReference type="CDD" id="cd14488">
    <property type="entry name" value="CBM6-CBM35-CBM36_like_2"/>
    <property type="match status" value="1"/>
</dbReference>
<name>A0A8J7GQS8_9ACTN</name>
<dbReference type="InterPro" id="IPR002502">
    <property type="entry name" value="Amidase_domain"/>
</dbReference>
<gene>
    <name evidence="4" type="ORF">IW245_001420</name>
</gene>
<evidence type="ECO:0000256" key="1">
    <source>
        <dbReference type="ARBA" id="ARBA00007553"/>
    </source>
</evidence>
<dbReference type="InterPro" id="IPR036505">
    <property type="entry name" value="Amidase/PGRP_sf"/>
</dbReference>
<dbReference type="Proteomes" id="UP000622552">
    <property type="component" value="Unassembled WGS sequence"/>
</dbReference>
<dbReference type="Pfam" id="PF25275">
    <property type="entry name" value="Golvesin_C"/>
    <property type="match status" value="1"/>
</dbReference>
<dbReference type="PROSITE" id="PS51318">
    <property type="entry name" value="TAT"/>
    <property type="match status" value="1"/>
</dbReference>
<dbReference type="GO" id="GO:0009253">
    <property type="term" value="P:peptidoglycan catabolic process"/>
    <property type="evidence" value="ECO:0007669"/>
    <property type="project" value="InterPro"/>
</dbReference>
<dbReference type="SMART" id="SM00701">
    <property type="entry name" value="PGRP"/>
    <property type="match status" value="1"/>
</dbReference>
<dbReference type="GO" id="GO:0008745">
    <property type="term" value="F:N-acetylmuramoyl-L-alanine amidase activity"/>
    <property type="evidence" value="ECO:0007669"/>
    <property type="project" value="InterPro"/>
</dbReference>
<comment type="caution">
    <text evidence="4">The sequence shown here is derived from an EMBL/GenBank/DDBJ whole genome shotgun (WGS) entry which is preliminary data.</text>
</comment>
<dbReference type="InterPro" id="IPR033803">
    <property type="entry name" value="CBD-like_Golvesin-Xly"/>
</dbReference>
<evidence type="ECO:0000313" key="5">
    <source>
        <dbReference type="Proteomes" id="UP000622552"/>
    </source>
</evidence>
<sequence length="367" mass="38763">MSDPSTPRRALTGSALSRRTVFRGAVALGAGAALGGLELSGAASAAVTVPTIASCASWGARPPADPLTEITTDPNKILIHHTATPNVTDYSQAHAYALARSIQNFHMDDNHWSDTGQHFTVSRGGYATEGRHFSLAHLTSGAGMVVGAHCTGQNNQAIGIENEGTYTSTTPTTAQWAKLVDLCAYICERYDLAPTKIYGHRDYLNTSCPGDAFYAQLPQLRLDVAAKLNGTPPFSVVVDNSAAGFRASAAWDTSSFSAQRYGADYRFATPVGSSDAAYYAATLPAAANYKVETWYPADAGYNAATPFVVFASGGNRTVNVNQQANGGGWRDLGTYPFGAGARDVVAVSRWTSGTQYVIADAVRITRV</sequence>
<feature type="domain" description="Peptidoglycan recognition protein family" evidence="3">
    <location>
        <begin position="50"/>
        <end position="204"/>
    </location>
</feature>
<dbReference type="InterPro" id="IPR006619">
    <property type="entry name" value="PGRP_domain_met/bac"/>
</dbReference>
<accession>A0A8J7GQS8</accession>
<feature type="domain" description="N-acetylmuramoyl-L-alanine amidase" evidence="2">
    <location>
        <begin position="65"/>
        <end position="210"/>
    </location>
</feature>
<dbReference type="Pfam" id="PF01510">
    <property type="entry name" value="Amidase_2"/>
    <property type="match status" value="1"/>
</dbReference>
<dbReference type="AlphaFoldDB" id="A0A8J7GQS8"/>
<dbReference type="RefSeq" id="WP_197002367.1">
    <property type="nucleotide sequence ID" value="NZ_BONS01000003.1"/>
</dbReference>
<dbReference type="CDD" id="cd06583">
    <property type="entry name" value="PGRP"/>
    <property type="match status" value="1"/>
</dbReference>
<evidence type="ECO:0000313" key="4">
    <source>
        <dbReference type="EMBL" id="MBG6135226.1"/>
    </source>
</evidence>
<dbReference type="PANTHER" id="PTHR11022:SF41">
    <property type="entry name" value="PEPTIDOGLYCAN-RECOGNITION PROTEIN LC-RELATED"/>
    <property type="match status" value="1"/>
</dbReference>
<reference evidence="4" key="1">
    <citation type="submission" date="2020-11" db="EMBL/GenBank/DDBJ databases">
        <title>Sequencing the genomes of 1000 actinobacteria strains.</title>
        <authorList>
            <person name="Klenk H.-P."/>
        </authorList>
    </citation>
    <scope>NUCLEOTIDE SEQUENCE</scope>
    <source>
        <strain evidence="4">DSM 45356</strain>
    </source>
</reference>
<dbReference type="EMBL" id="JADOUF010000001">
    <property type="protein sequence ID" value="MBG6135226.1"/>
    <property type="molecule type" value="Genomic_DNA"/>
</dbReference>